<gene>
    <name evidence="4" type="ORF">MKZ38_010110</name>
</gene>
<dbReference type="PANTHER" id="PTHR37834:SF2">
    <property type="entry name" value="ESTERASE, SGNH HYDROLASE-TYPE"/>
    <property type="match status" value="1"/>
</dbReference>
<dbReference type="Proteomes" id="UP001201980">
    <property type="component" value="Unassembled WGS sequence"/>
</dbReference>
<dbReference type="PANTHER" id="PTHR37834">
    <property type="entry name" value="GDSL-LIKE LIPASE/ACYLHYDROLASE DOMAIN PROTEIN (AFU_ORTHOLOGUE AFUA_2G00620)"/>
    <property type="match status" value="1"/>
</dbReference>
<evidence type="ECO:0000259" key="3">
    <source>
        <dbReference type="Pfam" id="PF13472"/>
    </source>
</evidence>
<feature type="compositionally biased region" description="Low complexity" evidence="1">
    <location>
        <begin position="362"/>
        <end position="372"/>
    </location>
</feature>
<dbReference type="CDD" id="cd01831">
    <property type="entry name" value="Endoglucanase_E_like"/>
    <property type="match status" value="1"/>
</dbReference>
<evidence type="ECO:0000256" key="2">
    <source>
        <dbReference type="SAM" id="SignalP"/>
    </source>
</evidence>
<sequence>MKFSFLSSVYLTAAVATSVSGTILDNGHPRDTNFIDTLVDVSGYELQTYGANATEISYKGRWDSKHMSWWTAPGLRFGFTGDTVAITFGNHTVDSTLVAYRIGGMDWQFSNVTARGTHLFVTSETEGVNETTPFSPIPFEMRVTNWGYGVQIDKVHVAQKKELVKLDEYRRTVEFIGDSLSSGMYNSYEGISGFAYGVGAGLGETEFSITAYPGICVADQDCWGNPRGQSHQWFYASDTSGRAREIWGDDPEPWDFSAHPAADLVIINIGTNDQNEANNVSRRDYVEHYKKLIQGVHGKWPDAQVVMMSLWLGFYQSGNSFFKVFEMDDEIKAVHEYFNSRSYLDNPVVWDGTTNATTTLNPSNSAANASAKSHAHSRAGGNGRKRAKPFVHIFNTTGILQHGDIGPQWHPTDVGQIKVAFSLMQYVRMTFGWELELSGPELFHETLYWNDQSDY</sequence>
<feature type="chain" id="PRO_5042040678" evidence="2">
    <location>
        <begin position="22"/>
        <end position="455"/>
    </location>
</feature>
<keyword evidence="5" id="KW-1185">Reference proteome</keyword>
<dbReference type="SUPFAM" id="SSF52266">
    <property type="entry name" value="SGNH hydrolase"/>
    <property type="match status" value="1"/>
</dbReference>
<dbReference type="InterPro" id="IPR036514">
    <property type="entry name" value="SGNH_hydro_sf"/>
</dbReference>
<dbReference type="Pfam" id="PF13472">
    <property type="entry name" value="Lipase_GDSL_2"/>
    <property type="match status" value="1"/>
</dbReference>
<keyword evidence="2" id="KW-0732">Signal</keyword>
<comment type="caution">
    <text evidence="4">The sequence shown here is derived from an EMBL/GenBank/DDBJ whole genome shotgun (WGS) entry which is preliminary data.</text>
</comment>
<feature type="compositionally biased region" description="Basic residues" evidence="1">
    <location>
        <begin position="373"/>
        <end position="384"/>
    </location>
</feature>
<dbReference type="AlphaFoldDB" id="A0AAD5RSM0"/>
<protein>
    <submittedName>
        <fullName evidence="4">GDSL-like Lipase/Acylhydrolase</fullName>
    </submittedName>
</protein>
<dbReference type="Gene3D" id="3.40.50.1110">
    <property type="entry name" value="SGNH hydrolase"/>
    <property type="match status" value="1"/>
</dbReference>
<evidence type="ECO:0000313" key="5">
    <source>
        <dbReference type="Proteomes" id="UP001201980"/>
    </source>
</evidence>
<feature type="region of interest" description="Disordered" evidence="1">
    <location>
        <begin position="362"/>
        <end position="384"/>
    </location>
</feature>
<accession>A0AAD5RSM0</accession>
<dbReference type="InterPro" id="IPR013830">
    <property type="entry name" value="SGNH_hydro"/>
</dbReference>
<proteinExistence type="predicted"/>
<feature type="domain" description="SGNH hydrolase-type esterase" evidence="3">
    <location>
        <begin position="175"/>
        <end position="317"/>
    </location>
</feature>
<dbReference type="EMBL" id="JAKWBI020000085">
    <property type="protein sequence ID" value="KAJ2903293.1"/>
    <property type="molecule type" value="Genomic_DNA"/>
</dbReference>
<name>A0AAD5RSM0_9PEZI</name>
<dbReference type="GO" id="GO:0052689">
    <property type="term" value="F:carboxylic ester hydrolase activity"/>
    <property type="evidence" value="ECO:0007669"/>
    <property type="project" value="InterPro"/>
</dbReference>
<dbReference type="InterPro" id="IPR037461">
    <property type="entry name" value="CtCE2-like_dom"/>
</dbReference>
<dbReference type="InterPro" id="IPR052762">
    <property type="entry name" value="PCW_deacetylase/CE"/>
</dbReference>
<organism evidence="4 5">
    <name type="scientific">Zalerion maritima</name>
    <dbReference type="NCBI Taxonomy" id="339359"/>
    <lineage>
        <taxon>Eukaryota</taxon>
        <taxon>Fungi</taxon>
        <taxon>Dikarya</taxon>
        <taxon>Ascomycota</taxon>
        <taxon>Pezizomycotina</taxon>
        <taxon>Sordariomycetes</taxon>
        <taxon>Lulworthiomycetidae</taxon>
        <taxon>Lulworthiales</taxon>
        <taxon>Lulworthiaceae</taxon>
        <taxon>Zalerion</taxon>
    </lineage>
</organism>
<feature type="signal peptide" evidence="2">
    <location>
        <begin position="1"/>
        <end position="21"/>
    </location>
</feature>
<evidence type="ECO:0000313" key="4">
    <source>
        <dbReference type="EMBL" id="KAJ2903293.1"/>
    </source>
</evidence>
<evidence type="ECO:0000256" key="1">
    <source>
        <dbReference type="SAM" id="MobiDB-lite"/>
    </source>
</evidence>
<reference evidence="4" key="1">
    <citation type="submission" date="2022-07" db="EMBL/GenBank/DDBJ databases">
        <title>Draft genome sequence of Zalerion maritima ATCC 34329, a (micro)plastics degrading marine fungus.</title>
        <authorList>
            <person name="Paco A."/>
            <person name="Goncalves M.F.M."/>
            <person name="Rocha-Santos T.A.P."/>
            <person name="Alves A."/>
        </authorList>
    </citation>
    <scope>NUCLEOTIDE SEQUENCE</scope>
    <source>
        <strain evidence="4">ATCC 34329</strain>
    </source>
</reference>